<organism evidence="8 9">
    <name type="scientific">Sphaeroforma arctica JP610</name>
    <dbReference type="NCBI Taxonomy" id="667725"/>
    <lineage>
        <taxon>Eukaryota</taxon>
        <taxon>Ichthyosporea</taxon>
        <taxon>Ichthyophonida</taxon>
        <taxon>Sphaeroforma</taxon>
    </lineage>
</organism>
<dbReference type="GO" id="GO:0004674">
    <property type="term" value="F:protein serine/threonine kinase activity"/>
    <property type="evidence" value="ECO:0007669"/>
    <property type="project" value="UniProtKB-KW"/>
</dbReference>
<evidence type="ECO:0000256" key="2">
    <source>
        <dbReference type="ARBA" id="ARBA00022679"/>
    </source>
</evidence>
<dbReference type="GO" id="GO:0005524">
    <property type="term" value="F:ATP binding"/>
    <property type="evidence" value="ECO:0007669"/>
    <property type="project" value="UniProtKB-KW"/>
</dbReference>
<dbReference type="OrthoDB" id="626167at2759"/>
<dbReference type="GeneID" id="25910141"/>
<keyword evidence="9" id="KW-1185">Reference proteome</keyword>
<reference evidence="8 9" key="1">
    <citation type="submission" date="2011-02" db="EMBL/GenBank/DDBJ databases">
        <title>The Genome Sequence of Sphaeroforma arctica JP610.</title>
        <authorList>
            <consortium name="The Broad Institute Genome Sequencing Platform"/>
            <person name="Russ C."/>
            <person name="Cuomo C."/>
            <person name="Young S.K."/>
            <person name="Zeng Q."/>
            <person name="Gargeya S."/>
            <person name="Alvarado L."/>
            <person name="Berlin A."/>
            <person name="Chapman S.B."/>
            <person name="Chen Z."/>
            <person name="Freedman E."/>
            <person name="Gellesch M."/>
            <person name="Goldberg J."/>
            <person name="Griggs A."/>
            <person name="Gujja S."/>
            <person name="Heilman E."/>
            <person name="Heiman D."/>
            <person name="Howarth C."/>
            <person name="Mehta T."/>
            <person name="Neiman D."/>
            <person name="Pearson M."/>
            <person name="Roberts A."/>
            <person name="Saif S."/>
            <person name="Shea T."/>
            <person name="Shenoy N."/>
            <person name="Sisk P."/>
            <person name="Stolte C."/>
            <person name="Sykes S."/>
            <person name="White J."/>
            <person name="Yandava C."/>
            <person name="Burger G."/>
            <person name="Gray M.W."/>
            <person name="Holland P.W.H."/>
            <person name="King N."/>
            <person name="Lang F.B.F."/>
            <person name="Roger A.J."/>
            <person name="Ruiz-Trillo I."/>
            <person name="Haas B."/>
            <person name="Nusbaum C."/>
            <person name="Birren B."/>
        </authorList>
    </citation>
    <scope>NUCLEOTIDE SEQUENCE [LARGE SCALE GENOMIC DNA]</scope>
    <source>
        <strain evidence="8 9">JP610</strain>
    </source>
</reference>
<feature type="domain" description="Protein kinase" evidence="7">
    <location>
        <begin position="39"/>
        <end position="327"/>
    </location>
</feature>
<dbReference type="PANTHER" id="PTHR24346">
    <property type="entry name" value="MAP/MICROTUBULE AFFINITY-REGULATING KINASE"/>
    <property type="match status" value="1"/>
</dbReference>
<evidence type="ECO:0000313" key="9">
    <source>
        <dbReference type="Proteomes" id="UP000054560"/>
    </source>
</evidence>
<dbReference type="PANTHER" id="PTHR24346:SF82">
    <property type="entry name" value="KP78A-RELATED"/>
    <property type="match status" value="1"/>
</dbReference>
<evidence type="ECO:0000256" key="5">
    <source>
        <dbReference type="ARBA" id="ARBA00022840"/>
    </source>
</evidence>
<evidence type="ECO:0000256" key="1">
    <source>
        <dbReference type="ARBA" id="ARBA00022527"/>
    </source>
</evidence>
<dbReference type="Gene3D" id="1.10.510.10">
    <property type="entry name" value="Transferase(Phosphotransferase) domain 1"/>
    <property type="match status" value="1"/>
</dbReference>
<feature type="region of interest" description="Disordered" evidence="6">
    <location>
        <begin position="277"/>
        <end position="296"/>
    </location>
</feature>
<dbReference type="InterPro" id="IPR011009">
    <property type="entry name" value="Kinase-like_dom_sf"/>
</dbReference>
<dbReference type="STRING" id="667725.A0A0L0FPL4"/>
<dbReference type="EMBL" id="KQ242602">
    <property type="protein sequence ID" value="KNC77913.1"/>
    <property type="molecule type" value="Genomic_DNA"/>
</dbReference>
<keyword evidence="5" id="KW-0067">ATP-binding</keyword>
<dbReference type="RefSeq" id="XP_014151815.1">
    <property type="nucleotide sequence ID" value="XM_014296340.1"/>
</dbReference>
<keyword evidence="2" id="KW-0808">Transferase</keyword>
<dbReference type="SMART" id="SM00220">
    <property type="entry name" value="S_TKc"/>
    <property type="match status" value="1"/>
</dbReference>
<proteinExistence type="predicted"/>
<keyword evidence="4 8" id="KW-0418">Kinase</keyword>
<accession>A0A0L0FPL4</accession>
<evidence type="ECO:0000256" key="6">
    <source>
        <dbReference type="SAM" id="MobiDB-lite"/>
    </source>
</evidence>
<sequence length="327" mass="35790">MQSVFEPRRSAAEDSCTCNRKPSTEKLGLKLMKYSSGYHQVIEVLQHGATSIVMSGVNPHTHERVAIKQLKTDEITTEALVEAMRCEIIAHVAMEGHINVGRLLGVELPVVDNNSGTLTGKPALIFELYEHGDLLVHVETHKGIPESVAVIAIRGVCEALAALHEKNLVHRDIKSENVCVGNDGYIKLIDFGSARSMGPSGEPWVMTERDFRAGSLPYLAPEFFTTESGESCDLKAVDAWAFGIFIYSVLTGVLPFREATVTCADFARYSQKGCSETANTEGESEEESDSAVSNWPGLSPRMSNIIRGLLRLDPVERLTIEQCLGLL</sequence>
<gene>
    <name evidence="8" type="ORF">SARC_09637</name>
</gene>
<dbReference type="SUPFAM" id="SSF56112">
    <property type="entry name" value="Protein kinase-like (PK-like)"/>
    <property type="match status" value="1"/>
</dbReference>
<evidence type="ECO:0000256" key="4">
    <source>
        <dbReference type="ARBA" id="ARBA00022777"/>
    </source>
</evidence>
<dbReference type="eggNOG" id="KOG0590">
    <property type="taxonomic scope" value="Eukaryota"/>
</dbReference>
<dbReference type="PROSITE" id="PS50011">
    <property type="entry name" value="PROTEIN_KINASE_DOM"/>
    <property type="match status" value="1"/>
</dbReference>
<dbReference type="GO" id="GO:0035556">
    <property type="term" value="P:intracellular signal transduction"/>
    <property type="evidence" value="ECO:0007669"/>
    <property type="project" value="TreeGrafter"/>
</dbReference>
<keyword evidence="1 8" id="KW-0723">Serine/threonine-protein kinase</keyword>
<dbReference type="CDD" id="cd14014">
    <property type="entry name" value="STKc_PknB_like"/>
    <property type="match status" value="1"/>
</dbReference>
<dbReference type="AlphaFoldDB" id="A0A0L0FPL4"/>
<dbReference type="GO" id="GO:0005737">
    <property type="term" value="C:cytoplasm"/>
    <property type="evidence" value="ECO:0007669"/>
    <property type="project" value="TreeGrafter"/>
</dbReference>
<protein>
    <submittedName>
        <fullName evidence="8">Serine/threonine protein kinase</fullName>
    </submittedName>
</protein>
<evidence type="ECO:0000259" key="7">
    <source>
        <dbReference type="PROSITE" id="PS50011"/>
    </source>
</evidence>
<dbReference type="PROSITE" id="PS00108">
    <property type="entry name" value="PROTEIN_KINASE_ST"/>
    <property type="match status" value="1"/>
</dbReference>
<evidence type="ECO:0000313" key="8">
    <source>
        <dbReference type="EMBL" id="KNC77913.1"/>
    </source>
</evidence>
<dbReference type="InterPro" id="IPR008271">
    <property type="entry name" value="Ser/Thr_kinase_AS"/>
</dbReference>
<keyword evidence="3" id="KW-0547">Nucleotide-binding</keyword>
<name>A0A0L0FPL4_9EUKA</name>
<evidence type="ECO:0000256" key="3">
    <source>
        <dbReference type="ARBA" id="ARBA00022741"/>
    </source>
</evidence>
<dbReference type="Pfam" id="PF00069">
    <property type="entry name" value="Pkinase"/>
    <property type="match status" value="1"/>
</dbReference>
<dbReference type="InterPro" id="IPR000719">
    <property type="entry name" value="Prot_kinase_dom"/>
</dbReference>
<dbReference type="Proteomes" id="UP000054560">
    <property type="component" value="Unassembled WGS sequence"/>
</dbReference>